<dbReference type="SMART" id="SM00270">
    <property type="entry name" value="ChtBD1"/>
    <property type="match status" value="3"/>
</dbReference>
<dbReference type="OrthoDB" id="1193027at2759"/>
<feature type="disulfide bond" evidence="7">
    <location>
        <begin position="227"/>
        <end position="242"/>
    </location>
</feature>
<dbReference type="PANTHER" id="PTHR46471:SF2">
    <property type="entry name" value="CHITIN DEACETYLASE-RELATED"/>
    <property type="match status" value="1"/>
</dbReference>
<feature type="disulfide bond" evidence="7">
    <location>
        <begin position="241"/>
        <end position="255"/>
    </location>
</feature>
<dbReference type="CDD" id="cd00035">
    <property type="entry name" value="ChtBD1"/>
    <property type="match status" value="3"/>
</dbReference>
<evidence type="ECO:0000256" key="3">
    <source>
        <dbReference type="ARBA" id="ARBA00022723"/>
    </source>
</evidence>
<dbReference type="Proteomes" id="UP000193944">
    <property type="component" value="Unassembled WGS sequence"/>
</dbReference>
<keyword evidence="6" id="KW-0119">Carbohydrate metabolism</keyword>
<evidence type="ECO:0000256" key="9">
    <source>
        <dbReference type="SAM" id="SignalP"/>
    </source>
</evidence>
<feature type="disulfide bond" evidence="7">
    <location>
        <begin position="319"/>
        <end position="333"/>
    </location>
</feature>
<evidence type="ECO:0000259" key="10">
    <source>
        <dbReference type="PROSITE" id="PS50941"/>
    </source>
</evidence>
<keyword evidence="7" id="KW-1015">Disulfide bond</keyword>
<evidence type="ECO:0000256" key="1">
    <source>
        <dbReference type="ARBA" id="ARBA00001941"/>
    </source>
</evidence>
<dbReference type="Pfam" id="PF00187">
    <property type="entry name" value="Chitin_bind_1"/>
    <property type="match status" value="3"/>
</dbReference>
<accession>A0A1Y1WXR1</accession>
<dbReference type="STRING" id="1754192.A0A1Y1WXR1"/>
<evidence type="ECO:0000256" key="2">
    <source>
        <dbReference type="ARBA" id="ARBA00022669"/>
    </source>
</evidence>
<evidence type="ECO:0000313" key="12">
    <source>
        <dbReference type="Proteomes" id="UP000193944"/>
    </source>
</evidence>
<evidence type="ECO:0000256" key="8">
    <source>
        <dbReference type="SAM" id="MobiDB-lite"/>
    </source>
</evidence>
<feature type="domain" description="Chitin-binding type-1" evidence="10">
    <location>
        <begin position="224"/>
        <end position="268"/>
    </location>
</feature>
<comment type="cofactor">
    <cofactor evidence="1">
        <name>Co(2+)</name>
        <dbReference type="ChEBI" id="CHEBI:48828"/>
    </cofactor>
</comment>
<dbReference type="GO" id="GO:0016787">
    <property type="term" value="F:hydrolase activity"/>
    <property type="evidence" value="ECO:0007669"/>
    <property type="project" value="UniProtKB-KW"/>
</dbReference>
<dbReference type="EMBL" id="MCFG01000213">
    <property type="protein sequence ID" value="ORX78347.1"/>
    <property type="molecule type" value="Genomic_DNA"/>
</dbReference>
<feature type="disulfide bond" evidence="7">
    <location>
        <begin position="305"/>
        <end position="320"/>
    </location>
</feature>
<reference evidence="11 12" key="1">
    <citation type="submission" date="2016-08" db="EMBL/GenBank/DDBJ databases">
        <title>A Parts List for Fungal Cellulosomes Revealed by Comparative Genomics.</title>
        <authorList>
            <consortium name="DOE Joint Genome Institute"/>
            <person name="Haitjema C.H."/>
            <person name="Gilmore S.P."/>
            <person name="Henske J.K."/>
            <person name="Solomon K.V."/>
            <person name="De Groot R."/>
            <person name="Kuo A."/>
            <person name="Mondo S.J."/>
            <person name="Salamov A.A."/>
            <person name="Labutti K."/>
            <person name="Zhao Z."/>
            <person name="Chiniquy J."/>
            <person name="Barry K."/>
            <person name="Brewer H.M."/>
            <person name="Purvine S.O."/>
            <person name="Wright A.T."/>
            <person name="Boxma B."/>
            <person name="Van Alen T."/>
            <person name="Hackstein J.H."/>
            <person name="Baker S.E."/>
            <person name="Grigoriev I.V."/>
            <person name="O'Malley M.A."/>
        </authorList>
    </citation>
    <scope>NUCLEOTIDE SEQUENCE [LARGE SCALE GENOMIC DNA]</scope>
    <source>
        <strain evidence="11 12">S4</strain>
    </source>
</reference>
<keyword evidence="3" id="KW-0479">Metal-binding</keyword>
<dbReference type="GO" id="GO:0046872">
    <property type="term" value="F:metal ion binding"/>
    <property type="evidence" value="ECO:0007669"/>
    <property type="project" value="UniProtKB-KW"/>
</dbReference>
<reference evidence="11 12" key="2">
    <citation type="submission" date="2016-08" db="EMBL/GenBank/DDBJ databases">
        <title>Pervasive Adenine N6-methylation of Active Genes in Fungi.</title>
        <authorList>
            <consortium name="DOE Joint Genome Institute"/>
            <person name="Mondo S.J."/>
            <person name="Dannebaum R.O."/>
            <person name="Kuo R.C."/>
            <person name="Labutti K."/>
            <person name="Haridas S."/>
            <person name="Kuo A."/>
            <person name="Salamov A."/>
            <person name="Ahrendt S.R."/>
            <person name="Lipzen A."/>
            <person name="Sullivan W."/>
            <person name="Andreopoulos W.B."/>
            <person name="Clum A."/>
            <person name="Lindquist E."/>
            <person name="Daum C."/>
            <person name="Ramamoorthy G.K."/>
            <person name="Gryganskyi A."/>
            <person name="Culley D."/>
            <person name="Magnuson J.K."/>
            <person name="James T.Y."/>
            <person name="O'Malley M.A."/>
            <person name="Stajich J.E."/>
            <person name="Spatafora J.W."/>
            <person name="Visel A."/>
            <person name="Grigoriev I.V."/>
        </authorList>
    </citation>
    <scope>NUCLEOTIDE SEQUENCE [LARGE SCALE GENOMIC DNA]</scope>
    <source>
        <strain evidence="11 12">S4</strain>
    </source>
</reference>
<dbReference type="GO" id="GO:0008061">
    <property type="term" value="F:chitin binding"/>
    <property type="evidence" value="ECO:0007669"/>
    <property type="project" value="UniProtKB-UniRule"/>
</dbReference>
<feature type="domain" description="Chitin-binding type-1" evidence="10">
    <location>
        <begin position="302"/>
        <end position="346"/>
    </location>
</feature>
<dbReference type="SUPFAM" id="SSF57016">
    <property type="entry name" value="Plant lectins/antimicrobial peptides"/>
    <property type="match status" value="3"/>
</dbReference>
<evidence type="ECO:0000256" key="5">
    <source>
        <dbReference type="ARBA" id="ARBA00022801"/>
    </source>
</evidence>
<feature type="disulfide bond" evidence="7">
    <location>
        <begin position="408"/>
        <end position="423"/>
    </location>
</feature>
<feature type="chain" id="PRO_5012463290" description="Chitin-binding type-1 domain-containing protein" evidence="9">
    <location>
        <begin position="19"/>
        <end position="448"/>
    </location>
</feature>
<keyword evidence="2 7" id="KW-0147">Chitin-binding</keyword>
<evidence type="ECO:0000256" key="7">
    <source>
        <dbReference type="PROSITE-ProRule" id="PRU00261"/>
    </source>
</evidence>
<keyword evidence="12" id="KW-1185">Reference proteome</keyword>
<evidence type="ECO:0000256" key="6">
    <source>
        <dbReference type="ARBA" id="ARBA00023277"/>
    </source>
</evidence>
<evidence type="ECO:0000313" key="11">
    <source>
        <dbReference type="EMBL" id="ORX78347.1"/>
    </source>
</evidence>
<organism evidence="11 12">
    <name type="scientific">Anaeromyces robustus</name>
    <dbReference type="NCBI Taxonomy" id="1754192"/>
    <lineage>
        <taxon>Eukaryota</taxon>
        <taxon>Fungi</taxon>
        <taxon>Fungi incertae sedis</taxon>
        <taxon>Chytridiomycota</taxon>
        <taxon>Chytridiomycota incertae sedis</taxon>
        <taxon>Neocallimastigomycetes</taxon>
        <taxon>Neocallimastigales</taxon>
        <taxon>Neocallimastigaceae</taxon>
        <taxon>Anaeromyces</taxon>
    </lineage>
</organism>
<feature type="domain" description="Chitin-binding type-1" evidence="10">
    <location>
        <begin position="405"/>
        <end position="448"/>
    </location>
</feature>
<dbReference type="InterPro" id="IPR036861">
    <property type="entry name" value="Endochitinase-like_sf"/>
</dbReference>
<evidence type="ECO:0000256" key="4">
    <source>
        <dbReference type="ARBA" id="ARBA00022729"/>
    </source>
</evidence>
<protein>
    <recommendedName>
        <fullName evidence="10">Chitin-binding type-1 domain-containing protein</fullName>
    </recommendedName>
</protein>
<dbReference type="AlphaFoldDB" id="A0A1Y1WXR1"/>
<sequence length="448" mass="48233">MKFFKPILSLFTASLVYSATTNKDQLIQKCKTELKEYSSCIFDYKKIASSELDSYCNIFKSSKCQKFISSPKSYTPSCFSLSDDVRVEDIILLSYKKDLMNMICQKDEKGNKCPYSDIFFNESKVSNVSYVKDIVTKNCNSYACTNAYINLLKTQISTGKDGLDVKYGLSKIDVYSLQEMLKYISSSKCLGKAQKSTSTTKKSTTTTTTTNATTTQKKSTSTVSGRCGAEFGGACANSSYCCSKYGYCGSSEAHCGTGCQSQFGKCNNNNNNPNTTTTTKKSTTTKKVTTSTTQKKSTSTVANRCGAEFGGACANSSYCCSKYGYCGTSEAHCGTGCQSQFGKCNNSNSNNTTTKKSTTTTKKSTASTKKTTKKSTTNSKKTTKKSTTTTKKSNTTSKRATATVSGRCGTAYGGACANSSYCCSKYGYCGTTEAHCGTGCQKAFGVCH</sequence>
<feature type="region of interest" description="Disordered" evidence="8">
    <location>
        <begin position="370"/>
        <end position="396"/>
    </location>
</feature>
<keyword evidence="5" id="KW-0378">Hydrolase</keyword>
<dbReference type="Gene3D" id="3.30.60.10">
    <property type="entry name" value="Endochitinase-like"/>
    <property type="match status" value="3"/>
</dbReference>
<keyword evidence="4 9" id="KW-0732">Signal</keyword>
<feature type="signal peptide" evidence="9">
    <location>
        <begin position="1"/>
        <end position="18"/>
    </location>
</feature>
<feature type="disulfide bond" evidence="7">
    <location>
        <begin position="422"/>
        <end position="436"/>
    </location>
</feature>
<comment type="caution">
    <text evidence="11">The sequence shown here is derived from an EMBL/GenBank/DDBJ whole genome shotgun (WGS) entry which is preliminary data.</text>
</comment>
<dbReference type="PANTHER" id="PTHR46471">
    <property type="entry name" value="CHITIN DEACETYLASE"/>
    <property type="match status" value="1"/>
</dbReference>
<name>A0A1Y1WXR1_9FUNG</name>
<proteinExistence type="predicted"/>
<dbReference type="PROSITE" id="PS50941">
    <property type="entry name" value="CHIT_BIND_I_2"/>
    <property type="match status" value="3"/>
</dbReference>
<dbReference type="InterPro" id="IPR001002">
    <property type="entry name" value="Chitin-bd_1"/>
</dbReference>
<comment type="caution">
    <text evidence="7">Lacks conserved residue(s) required for the propagation of feature annotation.</text>
</comment>
<gene>
    <name evidence="11" type="ORF">BCR32DRAFT_328575</name>
</gene>